<reference evidence="6" key="1">
    <citation type="submission" date="2023-11" db="EMBL/GenBank/DDBJ databases">
        <title>Genome sequence of Cyanobacterium aponinum BCRC AL20115.</title>
        <authorList>
            <person name="Chang H.-Y."/>
            <person name="Lin K.-M."/>
            <person name="Hsueh H.-T."/>
            <person name="Chu H.-A."/>
            <person name="Kuo C.-H."/>
        </authorList>
    </citation>
    <scope>NUCLEOTIDE SEQUENCE</scope>
    <source>
        <strain evidence="6">AL20115</strain>
    </source>
</reference>
<evidence type="ECO:0000256" key="1">
    <source>
        <dbReference type="ARBA" id="ARBA00008761"/>
    </source>
</evidence>
<dbReference type="InterPro" id="IPR010095">
    <property type="entry name" value="Cas12f1-like_TNB"/>
</dbReference>
<protein>
    <submittedName>
        <fullName evidence="6">Transposase</fullName>
    </submittedName>
</protein>
<dbReference type="AlphaFoldDB" id="A0AAF0ZB74"/>
<keyword evidence="4" id="KW-0233">DNA recombination</keyword>
<dbReference type="GO" id="GO:0003677">
    <property type="term" value="F:DNA binding"/>
    <property type="evidence" value="ECO:0007669"/>
    <property type="project" value="UniProtKB-KW"/>
</dbReference>
<accession>A0AAF0ZB74</accession>
<evidence type="ECO:0000256" key="4">
    <source>
        <dbReference type="ARBA" id="ARBA00023172"/>
    </source>
</evidence>
<keyword evidence="2" id="KW-0815">Transposition</keyword>
<dbReference type="Pfam" id="PF01385">
    <property type="entry name" value="OrfB_IS605"/>
    <property type="match status" value="1"/>
</dbReference>
<dbReference type="InterPro" id="IPR001959">
    <property type="entry name" value="Transposase"/>
</dbReference>
<evidence type="ECO:0000259" key="5">
    <source>
        <dbReference type="Pfam" id="PF01385"/>
    </source>
</evidence>
<organism evidence="6">
    <name type="scientific">Cyanobacterium aponinum AL20115</name>
    <dbReference type="NCBI Taxonomy" id="3090662"/>
    <lineage>
        <taxon>Bacteria</taxon>
        <taxon>Bacillati</taxon>
        <taxon>Cyanobacteriota</taxon>
        <taxon>Cyanophyceae</taxon>
        <taxon>Oscillatoriophycideae</taxon>
        <taxon>Chroococcales</taxon>
        <taxon>Geminocystaceae</taxon>
        <taxon>Cyanobacterium</taxon>
    </lineage>
</organism>
<proteinExistence type="inferred from homology"/>
<dbReference type="RefSeq" id="WP_320001195.1">
    <property type="nucleotide sequence ID" value="NZ_CP138348.1"/>
</dbReference>
<evidence type="ECO:0000313" key="6">
    <source>
        <dbReference type="EMBL" id="WPF87779.1"/>
    </source>
</evidence>
<comment type="similarity">
    <text evidence="1">In the C-terminal section; belongs to the transposase 35 family.</text>
</comment>
<sequence>MKNYGCQQNLINPNPDSLAILEFLCEESNKLHNCGVYLGRQLWFKGRRYLKKFDLNKLLKNNNHYRVLYSQVAQQLLLSVTESFKSFYELQKQYHKKTITDKPRPPKYRKKGGFCGLTYPKQALKLRGNQIRLPLGKTVTRWFGLSEFFLPMPTNLSFSTIKELRIVPRNRVFYVEYVYEKEIVMQKNDPEKVLAMDHGIGNALSCVTNIGKSIIIDGKKAKSLNQWYNKKVAKLKEGKPQGFWSDDLARTTEIRNRQMRDFVNKSARYIVNFCRHHRIGTIVFGWNQGQKQSANIGKKNNQSFVQIPMAKIKDRIHQLCDEHGLKFIELPEAYTSKSSFLDHDLIPNFGEKPEGYQFSGKRIKRGLYRSKQGFLVNSDVMAAANLLRKYISIQPVNISLAKVSRAVLTLPQRINIFNRGFNPIKYSFFESPLL</sequence>
<dbReference type="GO" id="GO:0006310">
    <property type="term" value="P:DNA recombination"/>
    <property type="evidence" value="ECO:0007669"/>
    <property type="project" value="UniProtKB-KW"/>
</dbReference>
<evidence type="ECO:0000256" key="2">
    <source>
        <dbReference type="ARBA" id="ARBA00022578"/>
    </source>
</evidence>
<dbReference type="GO" id="GO:0032196">
    <property type="term" value="P:transposition"/>
    <property type="evidence" value="ECO:0007669"/>
    <property type="project" value="UniProtKB-KW"/>
</dbReference>
<evidence type="ECO:0000256" key="3">
    <source>
        <dbReference type="ARBA" id="ARBA00023125"/>
    </source>
</evidence>
<name>A0AAF0ZB74_9CHRO</name>
<feature type="domain" description="Probable transposase IS891/IS1136/IS1341" evidence="5">
    <location>
        <begin position="177"/>
        <end position="285"/>
    </location>
</feature>
<keyword evidence="3" id="KW-0238">DNA-binding</keyword>
<gene>
    <name evidence="6" type="ORF">SAY89_13365</name>
</gene>
<dbReference type="NCBIfam" id="NF040570">
    <property type="entry name" value="guided_TnpB"/>
    <property type="match status" value="1"/>
</dbReference>
<dbReference type="EMBL" id="CP138348">
    <property type="protein sequence ID" value="WPF87779.1"/>
    <property type="molecule type" value="Genomic_DNA"/>
</dbReference>
<dbReference type="NCBIfam" id="TIGR01766">
    <property type="entry name" value="IS200/IS605 family accessory protein TnpB-like domain"/>
    <property type="match status" value="1"/>
</dbReference>